<feature type="compositionally biased region" description="Pro residues" evidence="2">
    <location>
        <begin position="196"/>
        <end position="222"/>
    </location>
</feature>
<dbReference type="AlphaFoldDB" id="A0AAV8UU72"/>
<feature type="compositionally biased region" description="Low complexity" evidence="2">
    <location>
        <begin position="71"/>
        <end position="81"/>
    </location>
</feature>
<feature type="domain" description="EF-hand" evidence="3">
    <location>
        <begin position="225"/>
        <end position="260"/>
    </location>
</feature>
<evidence type="ECO:0000256" key="2">
    <source>
        <dbReference type="SAM" id="MobiDB-lite"/>
    </source>
</evidence>
<organism evidence="4 5">
    <name type="scientific">Rhodosorus marinus</name>
    <dbReference type="NCBI Taxonomy" id="101924"/>
    <lineage>
        <taxon>Eukaryota</taxon>
        <taxon>Rhodophyta</taxon>
        <taxon>Stylonematophyceae</taxon>
        <taxon>Stylonematales</taxon>
        <taxon>Stylonemataceae</taxon>
        <taxon>Rhodosorus</taxon>
    </lineage>
</organism>
<dbReference type="PROSITE" id="PS00018">
    <property type="entry name" value="EF_HAND_1"/>
    <property type="match status" value="1"/>
</dbReference>
<dbReference type="PROSITE" id="PS50222">
    <property type="entry name" value="EF_HAND_2"/>
    <property type="match status" value="2"/>
</dbReference>
<gene>
    <name evidence="4" type="ORF">NDN08_002609</name>
</gene>
<accession>A0AAV8UU72</accession>
<feature type="region of interest" description="Disordered" evidence="2">
    <location>
        <begin position="1"/>
        <end position="225"/>
    </location>
</feature>
<dbReference type="EMBL" id="JAMWBK010000004">
    <property type="protein sequence ID" value="KAJ8906110.1"/>
    <property type="molecule type" value="Genomic_DNA"/>
</dbReference>
<dbReference type="PRINTS" id="PR00450">
    <property type="entry name" value="RECOVERIN"/>
</dbReference>
<dbReference type="Proteomes" id="UP001157974">
    <property type="component" value="Unassembled WGS sequence"/>
</dbReference>
<evidence type="ECO:0000256" key="1">
    <source>
        <dbReference type="ARBA" id="ARBA00022837"/>
    </source>
</evidence>
<evidence type="ECO:0000313" key="5">
    <source>
        <dbReference type="Proteomes" id="UP001157974"/>
    </source>
</evidence>
<feature type="compositionally biased region" description="Polar residues" evidence="2">
    <location>
        <begin position="164"/>
        <end position="173"/>
    </location>
</feature>
<keyword evidence="5" id="KW-1185">Reference proteome</keyword>
<dbReference type="InterPro" id="IPR002048">
    <property type="entry name" value="EF_hand_dom"/>
</dbReference>
<reference evidence="4 5" key="1">
    <citation type="journal article" date="2023" name="Nat. Commun.">
        <title>Origin of minicircular mitochondrial genomes in red algae.</title>
        <authorList>
            <person name="Lee Y."/>
            <person name="Cho C.H."/>
            <person name="Lee Y.M."/>
            <person name="Park S.I."/>
            <person name="Yang J.H."/>
            <person name="West J.A."/>
            <person name="Bhattacharya D."/>
            <person name="Yoon H.S."/>
        </authorList>
    </citation>
    <scope>NUCLEOTIDE SEQUENCE [LARGE SCALE GENOMIC DNA]</scope>
    <source>
        <strain evidence="4 5">CCMP1338</strain>
        <tissue evidence="4">Whole cell</tissue>
    </source>
</reference>
<dbReference type="InterPro" id="IPR018247">
    <property type="entry name" value="EF_Hand_1_Ca_BS"/>
</dbReference>
<comment type="caution">
    <text evidence="4">The sequence shown here is derived from an EMBL/GenBank/DDBJ whole genome shotgun (WGS) entry which is preliminary data.</text>
</comment>
<dbReference type="GO" id="GO:0005509">
    <property type="term" value="F:calcium ion binding"/>
    <property type="evidence" value="ECO:0007669"/>
    <property type="project" value="InterPro"/>
</dbReference>
<dbReference type="SUPFAM" id="SSF47473">
    <property type="entry name" value="EF-hand"/>
    <property type="match status" value="1"/>
</dbReference>
<dbReference type="Gene3D" id="1.10.238.10">
    <property type="entry name" value="EF-hand"/>
    <property type="match status" value="1"/>
</dbReference>
<dbReference type="CDD" id="cd00051">
    <property type="entry name" value="EFh"/>
    <property type="match status" value="1"/>
</dbReference>
<feature type="compositionally biased region" description="Gly residues" evidence="2">
    <location>
        <begin position="1"/>
        <end position="11"/>
    </location>
</feature>
<dbReference type="SMART" id="SM00054">
    <property type="entry name" value="EFh"/>
    <property type="match status" value="1"/>
</dbReference>
<name>A0AAV8UU72_9RHOD</name>
<dbReference type="InterPro" id="IPR011992">
    <property type="entry name" value="EF-hand-dom_pair"/>
</dbReference>
<evidence type="ECO:0000313" key="4">
    <source>
        <dbReference type="EMBL" id="KAJ8906110.1"/>
    </source>
</evidence>
<keyword evidence="1" id="KW-0106">Calcium</keyword>
<protein>
    <recommendedName>
        <fullName evidence="3">EF-hand domain-containing protein</fullName>
    </recommendedName>
</protein>
<evidence type="ECO:0000259" key="3">
    <source>
        <dbReference type="PROSITE" id="PS50222"/>
    </source>
</evidence>
<dbReference type="Pfam" id="PF13499">
    <property type="entry name" value="EF-hand_7"/>
    <property type="match status" value="1"/>
</dbReference>
<sequence length="294" mass="31152">MSGNGDGGGQNYYGYDNAGEAGMRRQPSAPPADLIYPQGGMNSPDQYPAATAPSPPAHMSDTRQPLPTSSARQANAAAPLAPHQQSVQGQPLYGQAGYNYTNGSVPQGNPTGSWFTTDPAQNYGVPAPAYGPPPGYPVYGYPPPAGNYPRPSQDAIAGAPPTNPQAASTWSTAQGPPQQPQQTYSRRPPPPHHHPYPPPPPPHHQAFPPPPPPGVGRGPVPPEGTKRERALAAFRAFDVDGNGSLDVNEFVRAMQTLGVHLQLADAMVVFSIVDTKKNSIISREEFVSHYEANY</sequence>
<feature type="compositionally biased region" description="Polar residues" evidence="2">
    <location>
        <begin position="98"/>
        <end position="120"/>
    </location>
</feature>
<proteinExistence type="predicted"/>
<feature type="domain" description="EF-hand" evidence="3">
    <location>
        <begin position="261"/>
        <end position="294"/>
    </location>
</feature>
<feature type="compositionally biased region" description="Pro residues" evidence="2">
    <location>
        <begin position="129"/>
        <end position="146"/>
    </location>
</feature>